<keyword evidence="2" id="KW-0808">Transferase</keyword>
<evidence type="ECO:0000313" key="9">
    <source>
        <dbReference type="EMBL" id="RXK58010.1"/>
    </source>
</evidence>
<dbReference type="InterPro" id="IPR010737">
    <property type="entry name" value="4-carb_acid_sugar_kinase_N"/>
</dbReference>
<feature type="domain" description="Four-carbon acid sugar kinase N-terminal" evidence="7">
    <location>
        <begin position="2"/>
        <end position="158"/>
    </location>
</feature>
<dbReference type="SUPFAM" id="SSF142764">
    <property type="entry name" value="YgbK-like"/>
    <property type="match status" value="1"/>
</dbReference>
<dbReference type="Gene3D" id="3.40.50.10840">
    <property type="entry name" value="Putative sugar-binding, N-terminal domain"/>
    <property type="match status" value="1"/>
</dbReference>
<dbReference type="InterPro" id="IPR037051">
    <property type="entry name" value="4-carb_acid_sugar_kinase_N_sf"/>
</dbReference>
<dbReference type="RefSeq" id="WP_129132440.1">
    <property type="nucleotide sequence ID" value="NZ_SDHW01000007.1"/>
</dbReference>
<keyword evidence="10" id="KW-1185">Reference proteome</keyword>
<evidence type="ECO:0000256" key="5">
    <source>
        <dbReference type="ARBA" id="ARBA00022840"/>
    </source>
</evidence>
<keyword evidence="6" id="KW-0119">Carbohydrate metabolism</keyword>
<organism evidence="9 10">
    <name type="scientific">Lacibacter luteus</name>
    <dbReference type="NCBI Taxonomy" id="2508719"/>
    <lineage>
        <taxon>Bacteria</taxon>
        <taxon>Pseudomonadati</taxon>
        <taxon>Bacteroidota</taxon>
        <taxon>Chitinophagia</taxon>
        <taxon>Chitinophagales</taxon>
        <taxon>Chitinophagaceae</taxon>
        <taxon>Lacibacter</taxon>
    </lineage>
</organism>
<evidence type="ECO:0000256" key="2">
    <source>
        <dbReference type="ARBA" id="ARBA00022679"/>
    </source>
</evidence>
<evidence type="ECO:0000256" key="3">
    <source>
        <dbReference type="ARBA" id="ARBA00022741"/>
    </source>
</evidence>
<comment type="caution">
    <text evidence="9">The sequence shown here is derived from an EMBL/GenBank/DDBJ whole genome shotgun (WGS) entry which is preliminary data.</text>
</comment>
<comment type="similarity">
    <text evidence="1">Belongs to the four-carbon acid sugar kinase family.</text>
</comment>
<keyword evidence="5" id="KW-0067">ATP-binding</keyword>
<protein>
    <submittedName>
        <fullName evidence="9">Four-carbon acid sugar kinase family protein</fullName>
    </submittedName>
</protein>
<dbReference type="GO" id="GO:0016301">
    <property type="term" value="F:kinase activity"/>
    <property type="evidence" value="ECO:0007669"/>
    <property type="project" value="UniProtKB-KW"/>
</dbReference>
<reference evidence="9 10" key="1">
    <citation type="submission" date="2019-01" db="EMBL/GenBank/DDBJ databases">
        <title>Lacibacter sp. strain TTM-7.</title>
        <authorList>
            <person name="Chen W.-M."/>
        </authorList>
    </citation>
    <scope>NUCLEOTIDE SEQUENCE [LARGE SCALE GENOMIC DNA]</scope>
    <source>
        <strain evidence="9 10">TTM-7</strain>
    </source>
</reference>
<dbReference type="Gene3D" id="3.40.980.20">
    <property type="entry name" value="Four-carbon acid sugar kinase, nucleotide binding domain"/>
    <property type="match status" value="1"/>
</dbReference>
<dbReference type="GO" id="GO:0005524">
    <property type="term" value="F:ATP binding"/>
    <property type="evidence" value="ECO:0007669"/>
    <property type="project" value="UniProtKB-KW"/>
</dbReference>
<dbReference type="Pfam" id="PF07005">
    <property type="entry name" value="SBD_N"/>
    <property type="match status" value="1"/>
</dbReference>
<dbReference type="OrthoDB" id="9778478at2"/>
<dbReference type="InterPro" id="IPR031475">
    <property type="entry name" value="NBD_C"/>
</dbReference>
<dbReference type="AlphaFoldDB" id="A0A4Q1CE47"/>
<evidence type="ECO:0000259" key="8">
    <source>
        <dbReference type="Pfam" id="PF17042"/>
    </source>
</evidence>
<keyword evidence="3" id="KW-0547">Nucleotide-binding</keyword>
<dbReference type="EMBL" id="SDHW01000007">
    <property type="protein sequence ID" value="RXK58010.1"/>
    <property type="molecule type" value="Genomic_DNA"/>
</dbReference>
<dbReference type="Proteomes" id="UP000290204">
    <property type="component" value="Unassembled WGS sequence"/>
</dbReference>
<keyword evidence="4 9" id="KW-0418">Kinase</keyword>
<proteinExistence type="inferred from homology"/>
<evidence type="ECO:0000259" key="7">
    <source>
        <dbReference type="Pfam" id="PF07005"/>
    </source>
</evidence>
<feature type="domain" description="Four-carbon acid sugar kinase nucleotide binding" evidence="8">
    <location>
        <begin position="246"/>
        <end position="361"/>
    </location>
</feature>
<dbReference type="InterPro" id="IPR042213">
    <property type="entry name" value="NBD_C_sf"/>
</dbReference>
<name>A0A4Q1CE47_9BACT</name>
<evidence type="ECO:0000256" key="4">
    <source>
        <dbReference type="ARBA" id="ARBA00022777"/>
    </source>
</evidence>
<evidence type="ECO:0000256" key="6">
    <source>
        <dbReference type="ARBA" id="ARBA00023277"/>
    </source>
</evidence>
<evidence type="ECO:0000256" key="1">
    <source>
        <dbReference type="ARBA" id="ARBA00005715"/>
    </source>
</evidence>
<accession>A0A4Q1CE47</accession>
<gene>
    <name evidence="9" type="ORF">ESA94_18515</name>
</gene>
<sequence length="374" mass="41573">MIAIIADDFTGAAELAGISLRYGLKVELCTADVAATDADVVIVSTDSRSLNKTAALEKTAEAVKQVLQLKPSLVYKKIDSVLRGYVLDELRVQMQLMQKSKAFILPANPSLNRTISNGMYYVEGTLISETGFASDPEFPVKSSLVKQILNKEAEVRQHNNELPATGFIVGEATTDADVQAWAAKMNDEFVLAGAGDFYTALLEQRFELKQQEVFQLLQPFLYVCGTAYEKSINYIKEVSERSEVVLYVGKEISTNDGAVTEEWWQQCRNVLSKEQKAIIAVKKEELTEHVSALTLRNNMAKLVKQVVEEQQIKELFIEGGSTATAILNELNITKLSPLQELTRGVVRMKANNLYITVKPGSYELSNEIKQLFSQ</sequence>
<evidence type="ECO:0000313" key="10">
    <source>
        <dbReference type="Proteomes" id="UP000290204"/>
    </source>
</evidence>
<dbReference type="Pfam" id="PF17042">
    <property type="entry name" value="NBD_C"/>
    <property type="match status" value="1"/>
</dbReference>